<organism evidence="5">
    <name type="scientific">Cupriavidus necator</name>
    <name type="common">Alcaligenes eutrophus</name>
    <name type="synonym">Ralstonia eutropha</name>
    <dbReference type="NCBI Taxonomy" id="106590"/>
    <lineage>
        <taxon>Bacteria</taxon>
        <taxon>Pseudomonadati</taxon>
        <taxon>Pseudomonadota</taxon>
        <taxon>Betaproteobacteria</taxon>
        <taxon>Burkholderiales</taxon>
        <taxon>Burkholderiaceae</taxon>
        <taxon>Cupriavidus</taxon>
    </lineage>
</organism>
<dbReference type="PANTHER" id="PTHR43334">
    <property type="entry name" value="ACETATE--COA LIGASE [ADP-FORMING]"/>
    <property type="match status" value="1"/>
</dbReference>
<dbReference type="InterPro" id="IPR051538">
    <property type="entry name" value="Acyl-CoA_Synth/Transferase"/>
</dbReference>
<comment type="similarity">
    <text evidence="4">In the N-terminal section; belongs to the acetate CoA ligase alpha subunit family.</text>
</comment>
<reference evidence="5" key="1">
    <citation type="submission" date="2016-09" db="EMBL/GenBank/DDBJ databases">
        <authorList>
            <person name="Capua I."/>
            <person name="De Benedictis P."/>
            <person name="Joannis T."/>
            <person name="Lombin L.H."/>
            <person name="Cattoli G."/>
        </authorList>
    </citation>
    <scope>NUCLEOTIDE SEQUENCE</scope>
    <source>
        <strain evidence="5">B9</strain>
    </source>
</reference>
<dbReference type="FunFam" id="3.30.1490.20:FF:000020">
    <property type="entry name" value="Protein lysine acetyltransferase"/>
    <property type="match status" value="1"/>
</dbReference>
<protein>
    <submittedName>
        <fullName evidence="5">Uncharacterized protein</fullName>
    </submittedName>
</protein>
<evidence type="ECO:0000256" key="4">
    <source>
        <dbReference type="ARBA" id="ARBA00060888"/>
    </source>
</evidence>
<dbReference type="InterPro" id="IPR013815">
    <property type="entry name" value="ATP_grasp_subdomain_1"/>
</dbReference>
<dbReference type="PANTHER" id="PTHR43334:SF1">
    <property type="entry name" value="3-HYDROXYPROPIONATE--COA LIGASE [ADP-FORMING]"/>
    <property type="match status" value="1"/>
</dbReference>
<sequence length="126" mass="13278">MAPVALARHGDEAVAAWRAVGGPVVLKIESPDITHKTEVGGVLLKLNDEATVRQGFATLMQRAAAARPEARLEGVIVQPMAAGQLELVIGVQRDPGFGMVLMVGLGGVLVEVLKDVVFRRAPFSEA</sequence>
<dbReference type="Gene3D" id="3.30.1490.20">
    <property type="entry name" value="ATP-grasp fold, A domain"/>
    <property type="match status" value="1"/>
</dbReference>
<dbReference type="Pfam" id="PF13549">
    <property type="entry name" value="ATP-grasp_5"/>
    <property type="match status" value="1"/>
</dbReference>
<dbReference type="SUPFAM" id="SSF56059">
    <property type="entry name" value="Glutathione synthetase ATP-binding domain-like"/>
    <property type="match status" value="1"/>
</dbReference>
<evidence type="ECO:0000256" key="1">
    <source>
        <dbReference type="ARBA" id="ARBA00022598"/>
    </source>
</evidence>
<evidence type="ECO:0000313" key="5">
    <source>
        <dbReference type="EMBL" id="SCU90660.1"/>
    </source>
</evidence>
<keyword evidence="1" id="KW-0436">Ligase</keyword>
<keyword evidence="3" id="KW-0067">ATP-binding</keyword>
<keyword evidence="2" id="KW-0547">Nucleotide-binding</keyword>
<name>A0A1K0JI24_CUPNE</name>
<dbReference type="GO" id="GO:0005524">
    <property type="term" value="F:ATP binding"/>
    <property type="evidence" value="ECO:0007669"/>
    <property type="project" value="UniProtKB-KW"/>
</dbReference>
<evidence type="ECO:0000256" key="3">
    <source>
        <dbReference type="ARBA" id="ARBA00022840"/>
    </source>
</evidence>
<dbReference type="Gene3D" id="3.30.470.20">
    <property type="entry name" value="ATP-grasp fold, B domain"/>
    <property type="match status" value="1"/>
</dbReference>
<dbReference type="AlphaFoldDB" id="A0A1K0JI24"/>
<dbReference type="EMBL" id="FMSH01000446">
    <property type="protein sequence ID" value="SCU90660.1"/>
    <property type="molecule type" value="Genomic_DNA"/>
</dbReference>
<evidence type="ECO:0000256" key="2">
    <source>
        <dbReference type="ARBA" id="ARBA00022741"/>
    </source>
</evidence>
<accession>A0A1K0JI24</accession>
<dbReference type="GO" id="GO:0016874">
    <property type="term" value="F:ligase activity"/>
    <property type="evidence" value="ECO:0007669"/>
    <property type="project" value="UniProtKB-KW"/>
</dbReference>
<gene>
    <name evidence="5" type="ORF">CNECB9_500001</name>
</gene>
<proteinExistence type="inferred from homology"/>